<dbReference type="InterPro" id="IPR005147">
    <property type="entry name" value="tRNA_synthase_B5-dom"/>
</dbReference>
<dbReference type="EMBL" id="DSVQ01000012">
    <property type="protein sequence ID" value="HGT39548.1"/>
    <property type="molecule type" value="Genomic_DNA"/>
</dbReference>
<dbReference type="InterPro" id="IPR005121">
    <property type="entry name" value="Fdx_antiC-bd"/>
</dbReference>
<keyword evidence="8 12" id="KW-0460">Magnesium</keyword>
<evidence type="ECO:0000259" key="13">
    <source>
        <dbReference type="PROSITE" id="PS51447"/>
    </source>
</evidence>
<feature type="binding site" evidence="12">
    <location>
        <position position="344"/>
    </location>
    <ligand>
        <name>Mg(2+)</name>
        <dbReference type="ChEBI" id="CHEBI:18420"/>
        <note>shared with alpha subunit</note>
    </ligand>
</feature>
<dbReference type="PANTHER" id="PTHR10947">
    <property type="entry name" value="PHENYLALANYL-TRNA SYNTHETASE BETA CHAIN AND LEUCINE-RICH REPEAT-CONTAINING PROTEIN 47"/>
    <property type="match status" value="1"/>
</dbReference>
<dbReference type="Gene3D" id="3.30.930.10">
    <property type="entry name" value="Bira Bifunctional Protein, Domain 2"/>
    <property type="match status" value="1"/>
</dbReference>
<gene>
    <name evidence="12 15" type="primary">pheT</name>
    <name evidence="15" type="ORF">ENS64_09845</name>
</gene>
<dbReference type="Pfam" id="PF03484">
    <property type="entry name" value="B5"/>
    <property type="match status" value="1"/>
</dbReference>
<name>A0A7C4QRF4_9PLAN</name>
<dbReference type="GO" id="GO:0000287">
    <property type="term" value="F:magnesium ion binding"/>
    <property type="evidence" value="ECO:0007669"/>
    <property type="project" value="UniProtKB-UniRule"/>
</dbReference>
<dbReference type="SUPFAM" id="SSF54991">
    <property type="entry name" value="Anticodon-binding domain of PheRS"/>
    <property type="match status" value="1"/>
</dbReference>
<comment type="similarity">
    <text evidence="1 12">Belongs to the phenylalanyl-tRNA synthetase beta subunit family. Type 1 subfamily.</text>
</comment>
<evidence type="ECO:0000256" key="2">
    <source>
        <dbReference type="ARBA" id="ARBA00011209"/>
    </source>
</evidence>
<reference evidence="15" key="1">
    <citation type="journal article" date="2020" name="mSystems">
        <title>Genome- and Community-Level Interaction Insights into Carbon Utilization and Element Cycling Functions of Hydrothermarchaeota in Hydrothermal Sediment.</title>
        <authorList>
            <person name="Zhou Z."/>
            <person name="Liu Y."/>
            <person name="Xu W."/>
            <person name="Pan J."/>
            <person name="Luo Z.H."/>
            <person name="Li M."/>
        </authorList>
    </citation>
    <scope>NUCLEOTIDE SEQUENCE [LARGE SCALE GENOMIC DNA]</scope>
    <source>
        <strain evidence="15">SpSt-508</strain>
    </source>
</reference>
<dbReference type="InterPro" id="IPR005146">
    <property type="entry name" value="B3/B4_tRNA-bd"/>
</dbReference>
<keyword evidence="10 12" id="KW-0030">Aminoacyl-tRNA synthetase</keyword>
<dbReference type="GO" id="GO:0006432">
    <property type="term" value="P:phenylalanyl-tRNA aminoacylation"/>
    <property type="evidence" value="ECO:0007669"/>
    <property type="project" value="UniProtKB-UniRule"/>
</dbReference>
<dbReference type="GO" id="GO:0003723">
    <property type="term" value="F:RNA binding"/>
    <property type="evidence" value="ECO:0007669"/>
    <property type="project" value="InterPro"/>
</dbReference>
<evidence type="ECO:0000256" key="3">
    <source>
        <dbReference type="ARBA" id="ARBA00022490"/>
    </source>
</evidence>
<comment type="subunit">
    <text evidence="2 12">Tetramer of two alpha and two beta subunits.</text>
</comment>
<dbReference type="PROSITE" id="PS51447">
    <property type="entry name" value="FDX_ACB"/>
    <property type="match status" value="1"/>
</dbReference>
<dbReference type="EC" id="6.1.1.20" evidence="12"/>
<accession>A0A7C4QRF4</accession>
<evidence type="ECO:0000256" key="11">
    <source>
        <dbReference type="ARBA" id="ARBA00049255"/>
    </source>
</evidence>
<evidence type="ECO:0000256" key="12">
    <source>
        <dbReference type="HAMAP-Rule" id="MF_00283"/>
    </source>
</evidence>
<dbReference type="InterPro" id="IPR020825">
    <property type="entry name" value="Phe-tRNA_synthase-like_B3/B4"/>
</dbReference>
<dbReference type="InterPro" id="IPR036690">
    <property type="entry name" value="Fdx_antiC-bd_sf"/>
</dbReference>
<evidence type="ECO:0000256" key="6">
    <source>
        <dbReference type="ARBA" id="ARBA00022741"/>
    </source>
</evidence>
<keyword evidence="7 12" id="KW-0067">ATP-binding</keyword>
<dbReference type="Pfam" id="PF17759">
    <property type="entry name" value="tRNA_synthFbeta"/>
    <property type="match status" value="1"/>
</dbReference>
<dbReference type="SUPFAM" id="SSF55681">
    <property type="entry name" value="Class II aaRS and biotin synthetases"/>
    <property type="match status" value="1"/>
</dbReference>
<dbReference type="InterPro" id="IPR004532">
    <property type="entry name" value="Phe-tRNA-ligase_IIc_bsu_bact"/>
</dbReference>
<sequence length="675" mass="74663">MLVSREWLSQYVLLDMPLEELTERLTMSGLNLEGVQPFGDDTVIDLEVTSNRPDCLGHLGVAREIAVLFNRPLHVPAGQPVAVSEPVGRSIAVRIECPDLCGQYHARVIRGVRVGPSPQWLQRRLQAVGVACINNVVDITNYVLLECGQPLHAFDYDRLRGREIVVRRARPGETIRAINQRDYSLTPEMCVIADAERPVAVAGVMGGLDTEITPATRNVLIEAAAFAPLAIRNTARKLDLHSPSSYRFERSLDLNGPDWASRRCCELILEVAGGELLEGSVTAGETPPKSGPVIVLRHARFQKVLGIDIPVDVVARVLRQLGLQPAGPVEGAVSTWIAPTFRRDLTREIDLIEEVARIYGYDKFPHDVVVPLCASAKSQRERVVDRIGDTLAALGFYEAVTLSFTTEEERQWFQPRGELPVLAVEHSSRKQENLLRQSLIPSLLAARRGNERHGNFQVQLFEIAKVFWKADPSRPETETEPWMVGLVTGRSFHELKGVVETLAQRIAPRAELSVRESDVPQFTPGRGAEVLLDGHFWGWMGELARSVAETIDLRDTVCVAELALAPLEALANFVPRVAPLPEFPAIVRDLNLVLDEGVAWASLERVVRQSAGPLLEAVTFSGQYRGRQIGEQQKSYLLTLTFRAPDRTLTSDEVDAAQRGIIAAVERELGGKLRG</sequence>
<dbReference type="Gene3D" id="3.30.70.380">
    <property type="entry name" value="Ferrodoxin-fold anticodon-binding domain"/>
    <property type="match status" value="1"/>
</dbReference>
<keyword evidence="6 12" id="KW-0547">Nucleotide-binding</keyword>
<keyword evidence="5 12" id="KW-0479">Metal-binding</keyword>
<evidence type="ECO:0000256" key="4">
    <source>
        <dbReference type="ARBA" id="ARBA00022598"/>
    </source>
</evidence>
<comment type="caution">
    <text evidence="15">The sequence shown here is derived from an EMBL/GenBank/DDBJ whole genome shotgun (WGS) entry which is preliminary data.</text>
</comment>
<evidence type="ECO:0000256" key="5">
    <source>
        <dbReference type="ARBA" id="ARBA00022723"/>
    </source>
</evidence>
<protein>
    <recommendedName>
        <fullName evidence="12">Phenylalanine--tRNA ligase beta subunit</fullName>
        <ecNumber evidence="12">6.1.1.20</ecNumber>
    </recommendedName>
    <alternativeName>
        <fullName evidence="12">Phenylalanyl-tRNA synthetase beta subunit</fullName>
        <shortName evidence="12">PheRS</shortName>
    </alternativeName>
</protein>
<evidence type="ECO:0000313" key="15">
    <source>
        <dbReference type="EMBL" id="HGT39548.1"/>
    </source>
</evidence>
<dbReference type="SMART" id="SM00896">
    <property type="entry name" value="FDX-ACB"/>
    <property type="match status" value="1"/>
</dbReference>
<proteinExistence type="inferred from homology"/>
<feature type="domain" description="B5" evidence="14">
    <location>
        <begin position="289"/>
        <end position="366"/>
    </location>
</feature>
<dbReference type="GO" id="GO:0004826">
    <property type="term" value="F:phenylalanine-tRNA ligase activity"/>
    <property type="evidence" value="ECO:0007669"/>
    <property type="project" value="UniProtKB-UniRule"/>
</dbReference>
<evidence type="ECO:0000256" key="10">
    <source>
        <dbReference type="ARBA" id="ARBA00023146"/>
    </source>
</evidence>
<keyword evidence="3 12" id="KW-0963">Cytoplasm</keyword>
<dbReference type="Pfam" id="PF03147">
    <property type="entry name" value="FDX-ACB"/>
    <property type="match status" value="1"/>
</dbReference>
<dbReference type="InterPro" id="IPR045060">
    <property type="entry name" value="Phe-tRNA-ligase_IIc_bsu"/>
</dbReference>
<dbReference type="SUPFAM" id="SSF46955">
    <property type="entry name" value="Putative DNA-binding domain"/>
    <property type="match status" value="2"/>
</dbReference>
<dbReference type="Gene3D" id="3.30.56.10">
    <property type="match status" value="2"/>
</dbReference>
<dbReference type="SMART" id="SM00873">
    <property type="entry name" value="B3_4"/>
    <property type="match status" value="1"/>
</dbReference>
<evidence type="ECO:0000256" key="9">
    <source>
        <dbReference type="ARBA" id="ARBA00022917"/>
    </source>
</evidence>
<dbReference type="InterPro" id="IPR045864">
    <property type="entry name" value="aa-tRNA-synth_II/BPL/LPL"/>
</dbReference>
<comment type="subcellular location">
    <subcellularLocation>
        <location evidence="12">Cytoplasm</location>
    </subcellularLocation>
</comment>
<dbReference type="PANTHER" id="PTHR10947:SF0">
    <property type="entry name" value="PHENYLALANINE--TRNA LIGASE BETA SUBUNIT"/>
    <property type="match status" value="1"/>
</dbReference>
<evidence type="ECO:0000259" key="14">
    <source>
        <dbReference type="PROSITE" id="PS51483"/>
    </source>
</evidence>
<dbReference type="Pfam" id="PF03483">
    <property type="entry name" value="B3_4"/>
    <property type="match status" value="1"/>
</dbReference>
<dbReference type="InterPro" id="IPR009061">
    <property type="entry name" value="DNA-bd_dom_put_sf"/>
</dbReference>
<feature type="binding site" evidence="12">
    <location>
        <position position="353"/>
    </location>
    <ligand>
        <name>Mg(2+)</name>
        <dbReference type="ChEBI" id="CHEBI:18420"/>
        <note>shared with alpha subunit</note>
    </ligand>
</feature>
<feature type="domain" description="FDX-ACB" evidence="13">
    <location>
        <begin position="581"/>
        <end position="674"/>
    </location>
</feature>
<dbReference type="PROSITE" id="PS51483">
    <property type="entry name" value="B5"/>
    <property type="match status" value="1"/>
</dbReference>
<dbReference type="AlphaFoldDB" id="A0A7C4QRF4"/>
<dbReference type="SMART" id="SM00874">
    <property type="entry name" value="B5"/>
    <property type="match status" value="1"/>
</dbReference>
<feature type="binding site" evidence="12">
    <location>
        <position position="350"/>
    </location>
    <ligand>
        <name>Mg(2+)</name>
        <dbReference type="ChEBI" id="CHEBI:18420"/>
        <note>shared with alpha subunit</note>
    </ligand>
</feature>
<dbReference type="InterPro" id="IPR041616">
    <property type="entry name" value="PheRS_beta_core"/>
</dbReference>
<organism evidence="15">
    <name type="scientific">Schlesneria paludicola</name>
    <dbReference type="NCBI Taxonomy" id="360056"/>
    <lineage>
        <taxon>Bacteria</taxon>
        <taxon>Pseudomonadati</taxon>
        <taxon>Planctomycetota</taxon>
        <taxon>Planctomycetia</taxon>
        <taxon>Planctomycetales</taxon>
        <taxon>Planctomycetaceae</taxon>
        <taxon>Schlesneria</taxon>
    </lineage>
</organism>
<keyword evidence="4 12" id="KW-0436">Ligase</keyword>
<dbReference type="GO" id="GO:0005524">
    <property type="term" value="F:ATP binding"/>
    <property type="evidence" value="ECO:0007669"/>
    <property type="project" value="UniProtKB-UniRule"/>
</dbReference>
<dbReference type="Gene3D" id="3.50.40.10">
    <property type="entry name" value="Phenylalanyl-trna Synthetase, Chain B, domain 3"/>
    <property type="match status" value="1"/>
</dbReference>
<dbReference type="NCBIfam" id="TIGR00472">
    <property type="entry name" value="pheT_bact"/>
    <property type="match status" value="1"/>
</dbReference>
<dbReference type="FunFam" id="3.50.40.10:FF:000001">
    <property type="entry name" value="Phenylalanine--tRNA ligase beta subunit"/>
    <property type="match status" value="1"/>
</dbReference>
<dbReference type="SUPFAM" id="SSF56037">
    <property type="entry name" value="PheT/TilS domain"/>
    <property type="match status" value="1"/>
</dbReference>
<evidence type="ECO:0000256" key="1">
    <source>
        <dbReference type="ARBA" id="ARBA00008653"/>
    </source>
</evidence>
<comment type="cofactor">
    <cofactor evidence="12">
        <name>Mg(2+)</name>
        <dbReference type="ChEBI" id="CHEBI:18420"/>
    </cofactor>
    <text evidence="12">Binds 2 magnesium ions per tetramer.</text>
</comment>
<dbReference type="FunFam" id="3.30.56.10:FF:000001">
    <property type="entry name" value="Phenylalanine--tRNA ligase beta subunit"/>
    <property type="match status" value="1"/>
</dbReference>
<evidence type="ECO:0000256" key="7">
    <source>
        <dbReference type="ARBA" id="ARBA00022840"/>
    </source>
</evidence>
<dbReference type="GO" id="GO:0009328">
    <property type="term" value="C:phenylalanine-tRNA ligase complex"/>
    <property type="evidence" value="ECO:0007669"/>
    <property type="project" value="TreeGrafter"/>
</dbReference>
<dbReference type="HAMAP" id="MF_00283">
    <property type="entry name" value="Phe_tRNA_synth_beta1"/>
    <property type="match status" value="1"/>
</dbReference>
<evidence type="ECO:0000256" key="8">
    <source>
        <dbReference type="ARBA" id="ARBA00022842"/>
    </source>
</evidence>
<keyword evidence="9 12" id="KW-0648">Protein biosynthesis</keyword>
<feature type="binding site" evidence="12">
    <location>
        <position position="354"/>
    </location>
    <ligand>
        <name>Mg(2+)</name>
        <dbReference type="ChEBI" id="CHEBI:18420"/>
        <note>shared with alpha subunit</note>
    </ligand>
</feature>
<comment type="catalytic activity">
    <reaction evidence="11 12">
        <text>tRNA(Phe) + L-phenylalanine + ATP = L-phenylalanyl-tRNA(Phe) + AMP + diphosphate + H(+)</text>
        <dbReference type="Rhea" id="RHEA:19413"/>
        <dbReference type="Rhea" id="RHEA-COMP:9668"/>
        <dbReference type="Rhea" id="RHEA-COMP:9699"/>
        <dbReference type="ChEBI" id="CHEBI:15378"/>
        <dbReference type="ChEBI" id="CHEBI:30616"/>
        <dbReference type="ChEBI" id="CHEBI:33019"/>
        <dbReference type="ChEBI" id="CHEBI:58095"/>
        <dbReference type="ChEBI" id="CHEBI:78442"/>
        <dbReference type="ChEBI" id="CHEBI:78531"/>
        <dbReference type="ChEBI" id="CHEBI:456215"/>
        <dbReference type="EC" id="6.1.1.20"/>
    </reaction>
</comment>